<evidence type="ECO:0000313" key="2">
    <source>
        <dbReference type="Proteomes" id="UP000601435"/>
    </source>
</evidence>
<keyword evidence="2" id="KW-1185">Reference proteome</keyword>
<accession>A0A812TV20</accession>
<proteinExistence type="predicted"/>
<evidence type="ECO:0000313" key="1">
    <source>
        <dbReference type="EMBL" id="CAE7539620.1"/>
    </source>
</evidence>
<dbReference type="OrthoDB" id="10533200at2759"/>
<protein>
    <submittedName>
        <fullName evidence="1">Uncharacterized protein</fullName>
    </submittedName>
</protein>
<comment type="caution">
    <text evidence="1">The sequence shown here is derived from an EMBL/GenBank/DDBJ whole genome shotgun (WGS) entry which is preliminary data.</text>
</comment>
<dbReference type="Proteomes" id="UP000601435">
    <property type="component" value="Unassembled WGS sequence"/>
</dbReference>
<sequence>MSQPKMPKAGAKRTVCKPQCSEYLCTFAWRAIALSLGTPPSYIVRLLVVSKMPEGVDPEQATSHIVEWEMEVRLSEEHGFLEVSSKLEAVADVLAALAQLSCLVFRAVLFSS</sequence>
<dbReference type="AlphaFoldDB" id="A0A812TV20"/>
<gene>
    <name evidence="1" type="ORF">SNEC2469_LOCUS15532</name>
</gene>
<organism evidence="1 2">
    <name type="scientific">Symbiodinium necroappetens</name>
    <dbReference type="NCBI Taxonomy" id="1628268"/>
    <lineage>
        <taxon>Eukaryota</taxon>
        <taxon>Sar</taxon>
        <taxon>Alveolata</taxon>
        <taxon>Dinophyceae</taxon>
        <taxon>Suessiales</taxon>
        <taxon>Symbiodiniaceae</taxon>
        <taxon>Symbiodinium</taxon>
    </lineage>
</organism>
<reference evidence="1" key="1">
    <citation type="submission" date="2021-02" db="EMBL/GenBank/DDBJ databases">
        <authorList>
            <person name="Dougan E. K."/>
            <person name="Rhodes N."/>
            <person name="Thang M."/>
            <person name="Chan C."/>
        </authorList>
    </citation>
    <scope>NUCLEOTIDE SEQUENCE</scope>
</reference>
<name>A0A812TV20_9DINO</name>
<dbReference type="EMBL" id="CAJNJA010025230">
    <property type="protein sequence ID" value="CAE7539620.1"/>
    <property type="molecule type" value="Genomic_DNA"/>
</dbReference>